<dbReference type="Gene3D" id="3.40.50.2300">
    <property type="match status" value="1"/>
</dbReference>
<proteinExistence type="predicted"/>
<comment type="caution">
    <text evidence="4">The sequence shown here is derived from an EMBL/GenBank/DDBJ whole genome shotgun (WGS) entry which is preliminary data.</text>
</comment>
<dbReference type="Pfam" id="PF00072">
    <property type="entry name" value="Response_reg"/>
    <property type="match status" value="1"/>
</dbReference>
<keyword evidence="1 2" id="KW-0597">Phosphoprotein</keyword>
<evidence type="ECO:0000256" key="2">
    <source>
        <dbReference type="PROSITE-ProRule" id="PRU00169"/>
    </source>
</evidence>
<keyword evidence="5" id="KW-1185">Reference proteome</keyword>
<accession>A0A502GH09</accession>
<dbReference type="AlphaFoldDB" id="A0A502GH09"/>
<dbReference type="PROSITE" id="PS50110">
    <property type="entry name" value="RESPONSE_REGULATORY"/>
    <property type="match status" value="1"/>
</dbReference>
<dbReference type="InterPro" id="IPR011006">
    <property type="entry name" value="CheY-like_superfamily"/>
</dbReference>
<feature type="modified residue" description="4-aspartylphosphate" evidence="2">
    <location>
        <position position="58"/>
    </location>
</feature>
<feature type="domain" description="Response regulatory" evidence="3">
    <location>
        <begin position="8"/>
        <end position="118"/>
    </location>
</feature>
<organism evidence="4 5">
    <name type="scientific">Muricoccus nepalensis</name>
    <dbReference type="NCBI Taxonomy" id="1854500"/>
    <lineage>
        <taxon>Bacteria</taxon>
        <taxon>Pseudomonadati</taxon>
        <taxon>Pseudomonadota</taxon>
        <taxon>Alphaproteobacteria</taxon>
        <taxon>Acetobacterales</taxon>
        <taxon>Roseomonadaceae</taxon>
        <taxon>Muricoccus</taxon>
    </lineage>
</organism>
<dbReference type="SMART" id="SM00448">
    <property type="entry name" value="REC"/>
    <property type="match status" value="1"/>
</dbReference>
<evidence type="ECO:0000259" key="3">
    <source>
        <dbReference type="PROSITE" id="PS50110"/>
    </source>
</evidence>
<evidence type="ECO:0000313" key="4">
    <source>
        <dbReference type="EMBL" id="TPG61071.1"/>
    </source>
</evidence>
<dbReference type="OrthoDB" id="582170at2"/>
<dbReference type="PANTHER" id="PTHR44591:SF24">
    <property type="entry name" value="PROTEIN-GLUTAMATE METHYLESTERASE_PROTEIN-GLUTAMINE GLUTAMINASE 1"/>
    <property type="match status" value="1"/>
</dbReference>
<reference evidence="4 5" key="1">
    <citation type="journal article" date="2019" name="Environ. Microbiol.">
        <title>Species interactions and distinct microbial communities in high Arctic permafrost affected cryosols are associated with the CH4 and CO2 gas fluxes.</title>
        <authorList>
            <person name="Altshuler I."/>
            <person name="Hamel J."/>
            <person name="Turney S."/>
            <person name="Magnuson E."/>
            <person name="Levesque R."/>
            <person name="Greer C."/>
            <person name="Whyte L.G."/>
        </authorList>
    </citation>
    <scope>NUCLEOTIDE SEQUENCE [LARGE SCALE GENOMIC DNA]</scope>
    <source>
        <strain evidence="4 5">S9.3B</strain>
    </source>
</reference>
<protein>
    <submittedName>
        <fullName evidence="4">Response regulator</fullName>
    </submittedName>
</protein>
<dbReference type="InterPro" id="IPR050595">
    <property type="entry name" value="Bact_response_regulator"/>
</dbReference>
<evidence type="ECO:0000256" key="1">
    <source>
        <dbReference type="ARBA" id="ARBA00022553"/>
    </source>
</evidence>
<gene>
    <name evidence="4" type="ORF">EAH89_00430</name>
</gene>
<dbReference type="Proteomes" id="UP000317078">
    <property type="component" value="Unassembled WGS sequence"/>
</dbReference>
<dbReference type="PANTHER" id="PTHR44591">
    <property type="entry name" value="STRESS RESPONSE REGULATOR PROTEIN 1"/>
    <property type="match status" value="1"/>
</dbReference>
<evidence type="ECO:0000313" key="5">
    <source>
        <dbReference type="Proteomes" id="UP000317078"/>
    </source>
</evidence>
<sequence>MASLTGRRVLVVEDETLVAMLVEDTLADAGVVVLGPVATVAEALAMLEQDRPDLAVLDLNLAGETSEPVADALIRLEVPFVVASGYGAAGLPQRLAGIPVLAKPYAPEDLTAALAKLPVA</sequence>
<dbReference type="InterPro" id="IPR001789">
    <property type="entry name" value="Sig_transdc_resp-reg_receiver"/>
</dbReference>
<name>A0A502GH09_9PROT</name>
<dbReference type="EMBL" id="RCZP01000001">
    <property type="protein sequence ID" value="TPG61071.1"/>
    <property type="molecule type" value="Genomic_DNA"/>
</dbReference>
<dbReference type="GO" id="GO:0000160">
    <property type="term" value="P:phosphorelay signal transduction system"/>
    <property type="evidence" value="ECO:0007669"/>
    <property type="project" value="InterPro"/>
</dbReference>
<dbReference type="RefSeq" id="WP_140880799.1">
    <property type="nucleotide sequence ID" value="NZ_RCZP01000001.1"/>
</dbReference>
<dbReference type="SUPFAM" id="SSF52172">
    <property type="entry name" value="CheY-like"/>
    <property type="match status" value="1"/>
</dbReference>